<dbReference type="Gene3D" id="1.20.1260.10">
    <property type="match status" value="1"/>
</dbReference>
<proteinExistence type="inferred from homology"/>
<gene>
    <name evidence="4" type="ORF">SAMN05192530_10518</name>
</gene>
<reference evidence="4 5" key="1">
    <citation type="submission" date="2016-10" db="EMBL/GenBank/DDBJ databases">
        <authorList>
            <person name="de Groot N.N."/>
        </authorList>
    </citation>
    <scope>NUCLEOTIDE SEQUENCE [LARGE SCALE GENOMIC DNA]</scope>
    <source>
        <strain evidence="5">L7-484,KACC 16230,DSM 25025</strain>
    </source>
</reference>
<protein>
    <submittedName>
        <fullName evidence="4">Starvation-inducible DNA-binding protein</fullName>
    </submittedName>
</protein>
<evidence type="ECO:0000313" key="5">
    <source>
        <dbReference type="Proteomes" id="UP000198793"/>
    </source>
</evidence>
<evidence type="ECO:0000313" key="4">
    <source>
        <dbReference type="EMBL" id="SDO27768.1"/>
    </source>
</evidence>
<dbReference type="InterPro" id="IPR008331">
    <property type="entry name" value="Ferritin_DPS_dom"/>
</dbReference>
<dbReference type="Proteomes" id="UP000198793">
    <property type="component" value="Unassembled WGS sequence"/>
</dbReference>
<dbReference type="GO" id="GO:0008199">
    <property type="term" value="F:ferric iron binding"/>
    <property type="evidence" value="ECO:0007669"/>
    <property type="project" value="InterPro"/>
</dbReference>
<dbReference type="PRINTS" id="PR01346">
    <property type="entry name" value="HELNAPAPROT"/>
</dbReference>
<dbReference type="SUPFAM" id="SSF47240">
    <property type="entry name" value="Ferritin-like"/>
    <property type="match status" value="1"/>
</dbReference>
<keyword evidence="4" id="KW-0238">DNA-binding</keyword>
<name>A0A1H0I8P4_9HYPH</name>
<accession>A0A1H0I8P4</accession>
<dbReference type="CDD" id="cd01043">
    <property type="entry name" value="DPS"/>
    <property type="match status" value="1"/>
</dbReference>
<dbReference type="PANTHER" id="PTHR42932">
    <property type="entry name" value="GENERAL STRESS PROTEIN 20U"/>
    <property type="match status" value="1"/>
</dbReference>
<dbReference type="AlphaFoldDB" id="A0A1H0I8P4"/>
<organism evidence="4 5">
    <name type="scientific">Aureimonas jatrophae</name>
    <dbReference type="NCBI Taxonomy" id="1166073"/>
    <lineage>
        <taxon>Bacteria</taxon>
        <taxon>Pseudomonadati</taxon>
        <taxon>Pseudomonadota</taxon>
        <taxon>Alphaproteobacteria</taxon>
        <taxon>Hyphomicrobiales</taxon>
        <taxon>Aurantimonadaceae</taxon>
        <taxon>Aureimonas</taxon>
    </lineage>
</organism>
<dbReference type="InterPro" id="IPR002177">
    <property type="entry name" value="DPS_DNA-bd"/>
</dbReference>
<evidence type="ECO:0000259" key="3">
    <source>
        <dbReference type="Pfam" id="PF00210"/>
    </source>
</evidence>
<dbReference type="PIRSF" id="PIRSF005900">
    <property type="entry name" value="Dps"/>
    <property type="match status" value="1"/>
</dbReference>
<evidence type="ECO:0000256" key="2">
    <source>
        <dbReference type="RuleBase" id="RU003875"/>
    </source>
</evidence>
<feature type="domain" description="Ferritin/DPS" evidence="3">
    <location>
        <begin position="31"/>
        <end position="168"/>
    </location>
</feature>
<evidence type="ECO:0000256" key="1">
    <source>
        <dbReference type="ARBA" id="ARBA00009497"/>
    </source>
</evidence>
<dbReference type="GO" id="GO:0003677">
    <property type="term" value="F:DNA binding"/>
    <property type="evidence" value="ECO:0007669"/>
    <property type="project" value="UniProtKB-KW"/>
</dbReference>
<sequence>MRVPAIRKGNPMGLVAAKIEPTAKEEIVNGLTQALAETTVETMKAQNFHWNVTGMSFGSLHELFQEIYEDHFEAQDFLAERIKAFDAHAEGRYSLFLERSAVEEHDGRTDAKTMIEVLMKDQETLSSTLSSLAQVAEQHGDWATNDMATNRIEKHDKFAWMLRAHLKSTAS</sequence>
<dbReference type="Pfam" id="PF00210">
    <property type="entry name" value="Ferritin"/>
    <property type="match status" value="1"/>
</dbReference>
<dbReference type="EMBL" id="FNIT01000005">
    <property type="protein sequence ID" value="SDO27768.1"/>
    <property type="molecule type" value="Genomic_DNA"/>
</dbReference>
<dbReference type="PANTHER" id="PTHR42932:SF3">
    <property type="entry name" value="DNA PROTECTION DURING STARVATION PROTEIN"/>
    <property type="match status" value="1"/>
</dbReference>
<dbReference type="InterPro" id="IPR009078">
    <property type="entry name" value="Ferritin-like_SF"/>
</dbReference>
<keyword evidence="5" id="KW-1185">Reference proteome</keyword>
<dbReference type="InterPro" id="IPR012347">
    <property type="entry name" value="Ferritin-like"/>
</dbReference>
<dbReference type="STRING" id="1166073.SAMN05192530_10518"/>
<comment type="similarity">
    <text evidence="1 2">Belongs to the Dps family.</text>
</comment>